<keyword evidence="1" id="KW-0175">Coiled coil</keyword>
<evidence type="ECO:0000313" key="4">
    <source>
        <dbReference type="Proteomes" id="UP001600941"/>
    </source>
</evidence>
<dbReference type="EMBL" id="BAABZQ010000001">
    <property type="protein sequence ID" value="GAA6499466.1"/>
    <property type="molecule type" value="Genomic_DNA"/>
</dbReference>
<comment type="caution">
    <text evidence="3">The sequence shown here is derived from an EMBL/GenBank/DDBJ whole genome shotgun (WGS) entry which is preliminary data.</text>
</comment>
<sequence>MQIDFEALNFDATDADTLQKYLGALDAIAEKANKFDKKAPQPKQYRYLCKTVKACFDDIFGAGMGEKICGSNDSLRTCTDAIRELIEEYDRQMREQDKANEAFIAVIESVGTKRIDTTAVDGKAVDAE</sequence>
<name>A0ABQ0BSF3_9FIRM</name>
<evidence type="ECO:0000313" key="3">
    <source>
        <dbReference type="EMBL" id="GAA6499466.1"/>
    </source>
</evidence>
<gene>
    <name evidence="3" type="ORF">K340107D12_22820</name>
</gene>
<evidence type="ECO:0000259" key="2">
    <source>
        <dbReference type="Pfam" id="PF20378"/>
    </source>
</evidence>
<dbReference type="Pfam" id="PF20378">
    <property type="entry name" value="DUF6673"/>
    <property type="match status" value="1"/>
</dbReference>
<evidence type="ECO:0000256" key="1">
    <source>
        <dbReference type="SAM" id="Coils"/>
    </source>
</evidence>
<proteinExistence type="predicted"/>
<dbReference type="RefSeq" id="WP_317430541.1">
    <property type="nucleotide sequence ID" value="NZ_BAABZQ010000001.1"/>
</dbReference>
<reference evidence="3 4" key="1">
    <citation type="submission" date="2024-04" db="EMBL/GenBank/DDBJ databases">
        <title>Defined microbial consortia suppress multidrug-resistant proinflammatory Enterobacteriaceae via ecological control.</title>
        <authorList>
            <person name="Furuichi M."/>
            <person name="Kawaguchi T."/>
            <person name="Pust M."/>
            <person name="Yasuma K."/>
            <person name="Plichta D."/>
            <person name="Hasegawa N."/>
            <person name="Ohya T."/>
            <person name="Bhattarai S."/>
            <person name="Sasajima S."/>
            <person name="Aoto Y."/>
            <person name="Tuganbaev T."/>
            <person name="Yaginuma M."/>
            <person name="Ueda M."/>
            <person name="Okahashi N."/>
            <person name="Amafuji K."/>
            <person name="Kiridooshi Y."/>
            <person name="Sugita K."/>
            <person name="Strazar M."/>
            <person name="Skelly A."/>
            <person name="Suda W."/>
            <person name="Hattori M."/>
            <person name="Nakamoto N."/>
            <person name="Caballero S."/>
            <person name="Norman J."/>
            <person name="Olle B."/>
            <person name="Tanoue T."/>
            <person name="Arita M."/>
            <person name="Bucci V."/>
            <person name="Atarashi K."/>
            <person name="Xavier R."/>
            <person name="Honda K."/>
        </authorList>
    </citation>
    <scope>NUCLEOTIDE SEQUENCE [LARGE SCALE GENOMIC DNA]</scope>
    <source>
        <strain evidence="4">k34-0107-D12</strain>
    </source>
</reference>
<dbReference type="InterPro" id="IPR046655">
    <property type="entry name" value="DUF6673"/>
</dbReference>
<keyword evidence="4" id="KW-1185">Reference proteome</keyword>
<feature type="coiled-coil region" evidence="1">
    <location>
        <begin position="75"/>
        <end position="102"/>
    </location>
</feature>
<feature type="domain" description="DUF6673" evidence="2">
    <location>
        <begin position="6"/>
        <end position="101"/>
    </location>
</feature>
<organism evidence="3 4">
    <name type="scientific">Blautia parvula</name>
    <dbReference type="NCBI Taxonomy" id="2877527"/>
    <lineage>
        <taxon>Bacteria</taxon>
        <taxon>Bacillati</taxon>
        <taxon>Bacillota</taxon>
        <taxon>Clostridia</taxon>
        <taxon>Lachnospirales</taxon>
        <taxon>Lachnospiraceae</taxon>
        <taxon>Blautia</taxon>
    </lineage>
</organism>
<dbReference type="Proteomes" id="UP001600941">
    <property type="component" value="Unassembled WGS sequence"/>
</dbReference>
<protein>
    <recommendedName>
        <fullName evidence="2">DUF6673 domain-containing protein</fullName>
    </recommendedName>
</protein>
<accession>A0ABQ0BSF3</accession>